<organism evidence="3 4">
    <name type="scientific">Phellinidium pouzarii</name>
    <dbReference type="NCBI Taxonomy" id="167371"/>
    <lineage>
        <taxon>Eukaryota</taxon>
        <taxon>Fungi</taxon>
        <taxon>Dikarya</taxon>
        <taxon>Basidiomycota</taxon>
        <taxon>Agaricomycotina</taxon>
        <taxon>Agaricomycetes</taxon>
        <taxon>Hymenochaetales</taxon>
        <taxon>Hymenochaetaceae</taxon>
        <taxon>Phellinidium</taxon>
    </lineage>
</organism>
<evidence type="ECO:0000256" key="2">
    <source>
        <dbReference type="SAM" id="SignalP"/>
    </source>
</evidence>
<feature type="compositionally biased region" description="Basic residues" evidence="1">
    <location>
        <begin position="349"/>
        <end position="359"/>
    </location>
</feature>
<feature type="compositionally biased region" description="Low complexity" evidence="1">
    <location>
        <begin position="150"/>
        <end position="169"/>
    </location>
</feature>
<feature type="compositionally biased region" description="Polar residues" evidence="1">
    <location>
        <begin position="57"/>
        <end position="67"/>
    </location>
</feature>
<evidence type="ECO:0000313" key="4">
    <source>
        <dbReference type="Proteomes" id="UP000308199"/>
    </source>
</evidence>
<evidence type="ECO:0000256" key="1">
    <source>
        <dbReference type="SAM" id="MobiDB-lite"/>
    </source>
</evidence>
<sequence>MSSLLTTVVVLGSIVEFLWSQHSAQSVPEENGSSAPIEPVEPSVPVGRDASRDPLPLNTSRHGLQISTEDDRNPDTVKRPATKNQRRAERKAQRKAKKAAAKADREKARRTKFQTTIDDRCYKEVAVSGNTKSIPQSTHNKKRKVETALPAASTSSHCSSSKSGVKVGPSQRKANIEVIAATESATFIDRPVEPKSQICDPREAYKWFRVVRKAVLVYRRADLTLDHECEPDDIVFLCSLGWITLDQCLDWADARDMLGRGLLSLTSERVMLNLKEGIVQPSEEEVAKEWEFNAKDIRWMKPLSEWRDFDRNQDWEERARHGPFGPSWIHFASPTLLESILRIVSRKLRQSRNKTRPPKKVQGELKSEDKVERRAELSEQRLANGKAQGVEEEVLSVDNSQSVSENPAQITEASPEPTPNMHNEIWLQSSEHPVVEPSETLTVEPSNSTTVKLFDNTTAKLSESPTVEPSPVGSEYAPKILSTENQPIEDRYIQQKPTTETSSTDVEMNDDTFNVHFESSGNLNPGFKIVQQVVMMPPAPESNQRNSFVPWERNLFAAVPSYIVPTLSVDEISMDRDDDGVSTAGYPHNGASSVSYHDNDANGMSCDDSCASGYGNDTCSASYYDNGDSSMNGFDDGESMEISSSPILLPQRIATPPNQWTSQQIYSPERMIYSPEKPHTQQATLAPPAEKVIRAAFTPHQPQPKNTPKQLDLPSCAPVFTPQAPVFTRQLEASTPVRPTTRDSRRQPNDPYTQAVLSSPGAFFGPKQHAVDIPPPIPILFQRIEGLATDKSEGGHNMEKPSLPNCDGLLSSDDWSSTDVKTEPSSPVRLANKASTAELIEGTHRGEGENTTWDKGSAARDKRKGKSTAWGKGENSGWEEEGTMAKEKNKGSAWDNGDETRRGVRGDETERQSVLWALSSKDNEGTIRVGGSKGDGVGRGEDEHDHNTRSWEDAAPTSPIAPINDTTFIMGSDEESTDDEDTEEEDENVPPPIIDSVKQAQELLEWLGF</sequence>
<feature type="compositionally biased region" description="Polar residues" evidence="1">
    <location>
        <begin position="813"/>
        <end position="825"/>
    </location>
</feature>
<feature type="compositionally biased region" description="Basic and acidic residues" evidence="1">
    <location>
        <begin position="936"/>
        <end position="952"/>
    </location>
</feature>
<proteinExistence type="predicted"/>
<keyword evidence="4" id="KW-1185">Reference proteome</keyword>
<feature type="region of interest" description="Disordered" evidence="1">
    <location>
        <begin position="149"/>
        <end position="169"/>
    </location>
</feature>
<feature type="signal peptide" evidence="2">
    <location>
        <begin position="1"/>
        <end position="20"/>
    </location>
</feature>
<dbReference type="Proteomes" id="UP000308199">
    <property type="component" value="Unassembled WGS sequence"/>
</dbReference>
<feature type="region of interest" description="Disordered" evidence="1">
    <location>
        <begin position="26"/>
        <end position="111"/>
    </location>
</feature>
<feature type="compositionally biased region" description="Polar residues" evidence="1">
    <location>
        <begin position="397"/>
        <end position="412"/>
    </location>
</feature>
<feature type="region of interest" description="Disordered" evidence="1">
    <location>
        <begin position="841"/>
        <end position="992"/>
    </location>
</feature>
<feature type="region of interest" description="Disordered" evidence="1">
    <location>
        <begin position="456"/>
        <end position="477"/>
    </location>
</feature>
<accession>A0A4S4KX28</accession>
<feature type="compositionally biased region" description="Basic and acidic residues" evidence="1">
    <location>
        <begin position="898"/>
        <end position="911"/>
    </location>
</feature>
<feature type="compositionally biased region" description="Basic and acidic residues" evidence="1">
    <location>
        <begin position="361"/>
        <end position="379"/>
    </location>
</feature>
<feature type="region of interest" description="Disordered" evidence="1">
    <location>
        <begin position="349"/>
        <end position="423"/>
    </location>
</feature>
<feature type="chain" id="PRO_5020774490" evidence="2">
    <location>
        <begin position="21"/>
        <end position="1009"/>
    </location>
</feature>
<dbReference type="OrthoDB" id="10689806at2759"/>
<dbReference type="EMBL" id="SGPK01000458">
    <property type="protein sequence ID" value="THH03406.1"/>
    <property type="molecule type" value="Genomic_DNA"/>
</dbReference>
<gene>
    <name evidence="3" type="ORF">EW145_g6281</name>
</gene>
<protein>
    <submittedName>
        <fullName evidence="3">Uncharacterized protein</fullName>
    </submittedName>
</protein>
<feature type="compositionally biased region" description="Acidic residues" evidence="1">
    <location>
        <begin position="972"/>
        <end position="988"/>
    </location>
</feature>
<feature type="region of interest" description="Disordered" evidence="1">
    <location>
        <begin position="727"/>
        <end position="767"/>
    </location>
</feature>
<evidence type="ECO:0000313" key="3">
    <source>
        <dbReference type="EMBL" id="THH03406.1"/>
    </source>
</evidence>
<name>A0A4S4KX28_9AGAM</name>
<comment type="caution">
    <text evidence="3">The sequence shown here is derived from an EMBL/GenBank/DDBJ whole genome shotgun (WGS) entry which is preliminary data.</text>
</comment>
<dbReference type="AlphaFoldDB" id="A0A4S4KX28"/>
<reference evidence="3 4" key="1">
    <citation type="submission" date="2019-02" db="EMBL/GenBank/DDBJ databases">
        <title>Genome sequencing of the rare red list fungi Phellinidium pouzarii.</title>
        <authorList>
            <person name="Buettner E."/>
            <person name="Kellner H."/>
        </authorList>
    </citation>
    <scope>NUCLEOTIDE SEQUENCE [LARGE SCALE GENOMIC DNA]</scope>
    <source>
        <strain evidence="3 4">DSM 108285</strain>
    </source>
</reference>
<keyword evidence="2" id="KW-0732">Signal</keyword>
<feature type="compositionally biased region" description="Basic and acidic residues" evidence="1">
    <location>
        <begin position="69"/>
        <end position="78"/>
    </location>
</feature>
<feature type="region of interest" description="Disordered" evidence="1">
    <location>
        <begin position="791"/>
        <end position="829"/>
    </location>
</feature>
<feature type="compositionally biased region" description="Polar residues" evidence="1">
    <location>
        <begin position="456"/>
        <end position="467"/>
    </location>
</feature>